<accession>A0A917CV53</accession>
<keyword evidence="4 7" id="KW-0812">Transmembrane</keyword>
<dbReference type="EMBL" id="BMEO01000009">
    <property type="protein sequence ID" value="GGF98736.1"/>
    <property type="molecule type" value="Genomic_DNA"/>
</dbReference>
<feature type="transmembrane region" description="Helical" evidence="7">
    <location>
        <begin position="102"/>
        <end position="122"/>
    </location>
</feature>
<dbReference type="Proteomes" id="UP000605253">
    <property type="component" value="Unassembled WGS sequence"/>
</dbReference>
<comment type="subcellular location">
    <subcellularLocation>
        <location evidence="1">Cell membrane</location>
        <topology evidence="1">Multi-pass membrane protein</topology>
    </subcellularLocation>
</comment>
<evidence type="ECO:0000313" key="8">
    <source>
        <dbReference type="EMBL" id="GGF98736.1"/>
    </source>
</evidence>
<feature type="transmembrane region" description="Helical" evidence="7">
    <location>
        <begin position="7"/>
        <end position="26"/>
    </location>
</feature>
<dbReference type="GO" id="GO:0005886">
    <property type="term" value="C:plasma membrane"/>
    <property type="evidence" value="ECO:0007669"/>
    <property type="project" value="UniProtKB-SubCell"/>
</dbReference>
<dbReference type="InterPro" id="IPR051907">
    <property type="entry name" value="DoxX-like_oxidoreductase"/>
</dbReference>
<sequence>MNKLQNFSAPVGRIFLAAIFIMSGLGKITNYAGTQGYMDAMGVPGVMLPLVIILEVLGGIAIVAGYKARIVAFLMAGFSILSAIIFHADFGDQTQLNMFLKNIAIAGGFFLIVAHGAGAYALDNRQTEISQ</sequence>
<comment type="caution">
    <text evidence="8">The sequence shown here is derived from an EMBL/GenBank/DDBJ whole genome shotgun (WGS) entry which is preliminary data.</text>
</comment>
<name>A0A917CV53_9GAMM</name>
<keyword evidence="6 7" id="KW-0472">Membrane</keyword>
<evidence type="ECO:0000313" key="9">
    <source>
        <dbReference type="Proteomes" id="UP000605253"/>
    </source>
</evidence>
<evidence type="ECO:0000256" key="1">
    <source>
        <dbReference type="ARBA" id="ARBA00004651"/>
    </source>
</evidence>
<evidence type="ECO:0000256" key="6">
    <source>
        <dbReference type="ARBA" id="ARBA00023136"/>
    </source>
</evidence>
<gene>
    <name evidence="8" type="primary">yqjF</name>
    <name evidence="8" type="ORF">GCM10011365_20010</name>
</gene>
<organism evidence="8 9">
    <name type="scientific">Marinicella pacifica</name>
    <dbReference type="NCBI Taxonomy" id="1171543"/>
    <lineage>
        <taxon>Bacteria</taxon>
        <taxon>Pseudomonadati</taxon>
        <taxon>Pseudomonadota</taxon>
        <taxon>Gammaproteobacteria</taxon>
        <taxon>Lysobacterales</taxon>
        <taxon>Marinicellaceae</taxon>
        <taxon>Marinicella</taxon>
    </lineage>
</organism>
<dbReference type="AlphaFoldDB" id="A0A917CV53"/>
<evidence type="ECO:0000256" key="2">
    <source>
        <dbReference type="ARBA" id="ARBA00006679"/>
    </source>
</evidence>
<evidence type="ECO:0000256" key="7">
    <source>
        <dbReference type="SAM" id="Phobius"/>
    </source>
</evidence>
<feature type="transmembrane region" description="Helical" evidence="7">
    <location>
        <begin position="46"/>
        <end position="64"/>
    </location>
</feature>
<dbReference type="PANTHER" id="PTHR33452:SF1">
    <property type="entry name" value="INNER MEMBRANE PROTEIN YPHA-RELATED"/>
    <property type="match status" value="1"/>
</dbReference>
<evidence type="ECO:0000256" key="5">
    <source>
        <dbReference type="ARBA" id="ARBA00022989"/>
    </source>
</evidence>
<protein>
    <submittedName>
        <fullName evidence="8">Membrane protein</fullName>
    </submittedName>
</protein>
<feature type="transmembrane region" description="Helical" evidence="7">
    <location>
        <begin position="71"/>
        <end position="90"/>
    </location>
</feature>
<dbReference type="InterPro" id="IPR032808">
    <property type="entry name" value="DoxX"/>
</dbReference>
<reference evidence="8" key="2">
    <citation type="submission" date="2020-09" db="EMBL/GenBank/DDBJ databases">
        <authorList>
            <person name="Sun Q."/>
            <person name="Zhou Y."/>
        </authorList>
    </citation>
    <scope>NUCLEOTIDE SEQUENCE</scope>
    <source>
        <strain evidence="8">CGMCC 1.12181</strain>
    </source>
</reference>
<reference evidence="8" key="1">
    <citation type="journal article" date="2014" name="Int. J. Syst. Evol. Microbiol.">
        <title>Complete genome sequence of Corynebacterium casei LMG S-19264T (=DSM 44701T), isolated from a smear-ripened cheese.</title>
        <authorList>
            <consortium name="US DOE Joint Genome Institute (JGI-PGF)"/>
            <person name="Walter F."/>
            <person name="Albersmeier A."/>
            <person name="Kalinowski J."/>
            <person name="Ruckert C."/>
        </authorList>
    </citation>
    <scope>NUCLEOTIDE SEQUENCE</scope>
    <source>
        <strain evidence="8">CGMCC 1.12181</strain>
    </source>
</reference>
<keyword evidence="9" id="KW-1185">Reference proteome</keyword>
<dbReference type="PANTHER" id="PTHR33452">
    <property type="entry name" value="OXIDOREDUCTASE CATD-RELATED"/>
    <property type="match status" value="1"/>
</dbReference>
<keyword evidence="5 7" id="KW-1133">Transmembrane helix</keyword>
<keyword evidence="3" id="KW-1003">Cell membrane</keyword>
<evidence type="ECO:0000256" key="4">
    <source>
        <dbReference type="ARBA" id="ARBA00022692"/>
    </source>
</evidence>
<proteinExistence type="inferred from homology"/>
<dbReference type="Pfam" id="PF07681">
    <property type="entry name" value="DoxX"/>
    <property type="match status" value="1"/>
</dbReference>
<evidence type="ECO:0000256" key="3">
    <source>
        <dbReference type="ARBA" id="ARBA00022475"/>
    </source>
</evidence>
<comment type="similarity">
    <text evidence="2">Belongs to the DoxX family.</text>
</comment>